<dbReference type="InterPro" id="IPR017853">
    <property type="entry name" value="GH"/>
</dbReference>
<gene>
    <name evidence="9" type="ORF">METZ01_LOCUS112980</name>
</gene>
<dbReference type="EMBL" id="UINC01014028">
    <property type="protein sequence ID" value="SVA60126.1"/>
    <property type="molecule type" value="Genomic_DNA"/>
</dbReference>
<reference evidence="9" key="1">
    <citation type="submission" date="2018-05" db="EMBL/GenBank/DDBJ databases">
        <authorList>
            <person name="Lanie J.A."/>
            <person name="Ng W.-L."/>
            <person name="Kazmierczak K.M."/>
            <person name="Andrzejewski T.M."/>
            <person name="Davidsen T.M."/>
            <person name="Wayne K.J."/>
            <person name="Tettelin H."/>
            <person name="Glass J.I."/>
            <person name="Rusch D."/>
            <person name="Podicherti R."/>
            <person name="Tsui H.-C.T."/>
            <person name="Winkler M.E."/>
        </authorList>
    </citation>
    <scope>NUCLEOTIDE SEQUENCE</scope>
</reference>
<dbReference type="InterPro" id="IPR051822">
    <property type="entry name" value="Glycosyl_Hydrolase_84"/>
</dbReference>
<dbReference type="Gene3D" id="3.20.20.80">
    <property type="entry name" value="Glycosidases"/>
    <property type="match status" value="1"/>
</dbReference>
<dbReference type="PANTHER" id="PTHR13170:SF16">
    <property type="entry name" value="PROTEIN O-GLCNACASE"/>
    <property type="match status" value="1"/>
</dbReference>
<evidence type="ECO:0000313" key="9">
    <source>
        <dbReference type="EMBL" id="SVA60126.1"/>
    </source>
</evidence>
<dbReference type="GO" id="GO:1901135">
    <property type="term" value="P:carbohydrate derivative metabolic process"/>
    <property type="evidence" value="ECO:0007669"/>
    <property type="project" value="UniProtKB-ARBA"/>
</dbReference>
<dbReference type="GO" id="GO:0102571">
    <property type="term" value="F:[protein]-3-O-(N-acetyl-D-glucosaminyl)-L-serine/L-threonine O-N-acetyl-alpha-D-glucosaminase activity"/>
    <property type="evidence" value="ECO:0007669"/>
    <property type="project" value="UniProtKB-EC"/>
</dbReference>
<organism evidence="9">
    <name type="scientific">marine metagenome</name>
    <dbReference type="NCBI Taxonomy" id="408172"/>
    <lineage>
        <taxon>unclassified sequences</taxon>
        <taxon>metagenomes</taxon>
        <taxon>ecological metagenomes</taxon>
    </lineage>
</organism>
<dbReference type="PANTHER" id="PTHR13170">
    <property type="entry name" value="O-GLCNACASE"/>
    <property type="match status" value="1"/>
</dbReference>
<keyword evidence="2" id="KW-0326">Glycosidase</keyword>
<dbReference type="InterPro" id="IPR011496">
    <property type="entry name" value="O-GlcNAcase_cat"/>
</dbReference>
<dbReference type="SUPFAM" id="SSF51445">
    <property type="entry name" value="(Trans)glycosidases"/>
    <property type="match status" value="1"/>
</dbReference>
<dbReference type="Gene3D" id="1.20.58.240">
    <property type="entry name" value="STAT, domain 1"/>
    <property type="match status" value="1"/>
</dbReference>
<dbReference type="GO" id="GO:0015929">
    <property type="term" value="F:hexosaminidase activity"/>
    <property type="evidence" value="ECO:0007669"/>
    <property type="project" value="UniProtKB-ARBA"/>
</dbReference>
<dbReference type="EC" id="3.2.1.169" evidence="6"/>
<evidence type="ECO:0000256" key="3">
    <source>
        <dbReference type="ARBA" id="ARBA00030512"/>
    </source>
</evidence>
<comment type="catalytic activity">
    <reaction evidence="4">
        <text>3-O-(N-acetyl-beta-D-glucosaminyl)-L-seryl-[protein] + H2O = N-acetyl-D-glucosamine + L-seryl-[protein]</text>
        <dbReference type="Rhea" id="RHEA:48876"/>
        <dbReference type="Rhea" id="RHEA-COMP:9863"/>
        <dbReference type="Rhea" id="RHEA-COMP:12251"/>
        <dbReference type="ChEBI" id="CHEBI:15377"/>
        <dbReference type="ChEBI" id="CHEBI:29999"/>
        <dbReference type="ChEBI" id="CHEBI:90838"/>
        <dbReference type="ChEBI" id="CHEBI:506227"/>
        <dbReference type="EC" id="3.2.1.169"/>
    </reaction>
</comment>
<keyword evidence="1" id="KW-0378">Hydrolase</keyword>
<dbReference type="Pfam" id="PF07555">
    <property type="entry name" value="NAGidase"/>
    <property type="match status" value="1"/>
</dbReference>
<evidence type="ECO:0000256" key="2">
    <source>
        <dbReference type="ARBA" id="ARBA00023295"/>
    </source>
</evidence>
<dbReference type="AlphaFoldDB" id="A0A381X5U1"/>
<proteinExistence type="predicted"/>
<sequence>MGKADRSFLKGVIEGFYGRPWSQQQRLELLGLMQELELNTYLYCPKDDLKHRALWRELYSDNELCGLRAFIKSCRDHDIEFLYGIAPGLTICYSDDSEMELLQARFRQLLDAGCRSFAILFDDIPGKMSEADSVTYGSLAKAQCETANAIYCELLAKLGSRLIFCPTPYCGRMAEDQHGGANYLNEVGRHLDVDIDLFWTGPEIISPEISVESVRVLRETIQRKPVIWDNLHANDYDLTRFFLGPYTGRPLELREEVSGFMINPNCEFEANYVALKTLAGYLRASGSWNSRSAYKESLAAWLPRFSTVAKDRVTLDDLTLLGDAYYLPHESGQFAEQLYDDVRCIVTQPTDDWGERQDRLRKRIRQVVELARKLTEVHRRELFYAFNRQVWELREELEMIEQYMDWKLAGGDPATEPFRSGNYLPGTYRGGLVRRLQQLISFGADGALVAADE</sequence>
<evidence type="ECO:0000259" key="8">
    <source>
        <dbReference type="PROSITE" id="PS52009"/>
    </source>
</evidence>
<accession>A0A381X5U1</accession>
<evidence type="ECO:0000256" key="5">
    <source>
        <dbReference type="ARBA" id="ARBA00052136"/>
    </source>
</evidence>
<feature type="domain" description="GH84" evidence="8">
    <location>
        <begin position="8"/>
        <end position="286"/>
    </location>
</feature>
<evidence type="ECO:0000256" key="7">
    <source>
        <dbReference type="ARBA" id="ARBA00076634"/>
    </source>
</evidence>
<evidence type="ECO:0000256" key="4">
    <source>
        <dbReference type="ARBA" id="ARBA00050933"/>
    </source>
</evidence>
<dbReference type="FunFam" id="3.20.20.80:FF:000009">
    <property type="entry name" value="O-GlcNAcase BT_4395"/>
    <property type="match status" value="1"/>
</dbReference>
<comment type="catalytic activity">
    <reaction evidence="5">
        <text>3-O-(N-acetyl-beta-D-glucosaminyl)-L-threonyl-[protein] + H2O = L-threonyl-[protein] + N-acetyl-D-glucosamine</text>
        <dbReference type="Rhea" id="RHEA:48892"/>
        <dbReference type="Rhea" id="RHEA-COMP:11060"/>
        <dbReference type="Rhea" id="RHEA-COMP:12252"/>
        <dbReference type="ChEBI" id="CHEBI:15377"/>
        <dbReference type="ChEBI" id="CHEBI:30013"/>
        <dbReference type="ChEBI" id="CHEBI:90840"/>
        <dbReference type="ChEBI" id="CHEBI:506227"/>
        <dbReference type="EC" id="3.2.1.169"/>
    </reaction>
</comment>
<evidence type="ECO:0000256" key="6">
    <source>
        <dbReference type="ARBA" id="ARBA00066938"/>
    </source>
</evidence>
<evidence type="ECO:0000256" key="1">
    <source>
        <dbReference type="ARBA" id="ARBA00022801"/>
    </source>
</evidence>
<name>A0A381X5U1_9ZZZZ</name>
<dbReference type="PROSITE" id="PS52009">
    <property type="entry name" value="GH84"/>
    <property type="match status" value="1"/>
</dbReference>
<protein>
    <recommendedName>
        <fullName evidence="6">protein O-GlcNAcase</fullName>
        <ecNumber evidence="6">3.2.1.169</ecNumber>
    </recommendedName>
    <alternativeName>
        <fullName evidence="3">Beta-N-acetylhexosaminidase</fullName>
    </alternativeName>
    <alternativeName>
        <fullName evidence="7">Beta-hexosaminidase</fullName>
    </alternativeName>
</protein>